<evidence type="ECO:0000256" key="9">
    <source>
        <dbReference type="ARBA" id="ARBA00034808"/>
    </source>
</evidence>
<evidence type="ECO:0000313" key="14">
    <source>
        <dbReference type="EMBL" id="PJE62729.1"/>
    </source>
</evidence>
<dbReference type="GO" id="GO:0003677">
    <property type="term" value="F:DNA binding"/>
    <property type="evidence" value="ECO:0007669"/>
    <property type="project" value="UniProtKB-KW"/>
</dbReference>
<dbReference type="InterPro" id="IPR013986">
    <property type="entry name" value="DExx_box_DNA_helicase_dom_sf"/>
</dbReference>
<evidence type="ECO:0000256" key="1">
    <source>
        <dbReference type="ARBA" id="ARBA00009922"/>
    </source>
</evidence>
<feature type="domain" description="UvrD-like helicase C-terminal" evidence="13">
    <location>
        <begin position="288"/>
        <end position="393"/>
    </location>
</feature>
<keyword evidence="6" id="KW-0238">DNA-binding</keyword>
<accession>A0A2M8KS65</accession>
<dbReference type="GO" id="GO:0033202">
    <property type="term" value="C:DNA helicase complex"/>
    <property type="evidence" value="ECO:0007669"/>
    <property type="project" value="TreeGrafter"/>
</dbReference>
<evidence type="ECO:0000259" key="13">
    <source>
        <dbReference type="PROSITE" id="PS51217"/>
    </source>
</evidence>
<dbReference type="Pfam" id="PF13361">
    <property type="entry name" value="UvrD_C"/>
    <property type="match status" value="1"/>
</dbReference>
<dbReference type="EC" id="5.6.2.4" evidence="9"/>
<dbReference type="PANTHER" id="PTHR11070:SF2">
    <property type="entry name" value="ATP-DEPENDENT DNA HELICASE SRS2"/>
    <property type="match status" value="1"/>
</dbReference>
<comment type="similarity">
    <text evidence="1">Belongs to the helicase family. UvrD subfamily.</text>
</comment>
<evidence type="ECO:0000313" key="15">
    <source>
        <dbReference type="Proteomes" id="UP000229554"/>
    </source>
</evidence>
<dbReference type="PANTHER" id="PTHR11070">
    <property type="entry name" value="UVRD / RECB / PCRA DNA HELICASE FAMILY MEMBER"/>
    <property type="match status" value="1"/>
</dbReference>
<dbReference type="GO" id="GO:0043138">
    <property type="term" value="F:3'-5' DNA helicase activity"/>
    <property type="evidence" value="ECO:0007669"/>
    <property type="project" value="UniProtKB-EC"/>
</dbReference>
<gene>
    <name evidence="14" type="ORF">COU88_03445</name>
</gene>
<organism evidence="14 15">
    <name type="scientific">Candidatus Roizmanbacteria bacterium CG10_big_fil_rev_8_21_14_0_10_39_6</name>
    <dbReference type="NCBI Taxonomy" id="1974853"/>
    <lineage>
        <taxon>Bacteria</taxon>
        <taxon>Candidatus Roizmaniibacteriota</taxon>
    </lineage>
</organism>
<evidence type="ECO:0000256" key="3">
    <source>
        <dbReference type="ARBA" id="ARBA00022801"/>
    </source>
</evidence>
<proteinExistence type="inferred from homology"/>
<dbReference type="Pfam" id="PF00580">
    <property type="entry name" value="UvrD-helicase"/>
    <property type="match status" value="1"/>
</dbReference>
<dbReference type="GO" id="GO:0005829">
    <property type="term" value="C:cytosol"/>
    <property type="evidence" value="ECO:0007669"/>
    <property type="project" value="TreeGrafter"/>
</dbReference>
<dbReference type="GO" id="GO:0000725">
    <property type="term" value="P:recombinational repair"/>
    <property type="evidence" value="ECO:0007669"/>
    <property type="project" value="TreeGrafter"/>
</dbReference>
<keyword evidence="3 11" id="KW-0378">Hydrolase</keyword>
<dbReference type="InterPro" id="IPR000212">
    <property type="entry name" value="DNA_helicase_UvrD/REP"/>
</dbReference>
<dbReference type="InterPro" id="IPR014016">
    <property type="entry name" value="UvrD-like_ATP-bd"/>
</dbReference>
<reference evidence="15" key="1">
    <citation type="submission" date="2017-09" db="EMBL/GenBank/DDBJ databases">
        <title>Depth-based differentiation of microbial function through sediment-hosted aquifers and enrichment of novel symbionts in the deep terrestrial subsurface.</title>
        <authorList>
            <person name="Probst A.J."/>
            <person name="Ladd B."/>
            <person name="Jarett J.K."/>
            <person name="Geller-Mcgrath D.E."/>
            <person name="Sieber C.M.K."/>
            <person name="Emerson J.B."/>
            <person name="Anantharaman K."/>
            <person name="Thomas B.C."/>
            <person name="Malmstrom R."/>
            <person name="Stieglmeier M."/>
            <person name="Klingl A."/>
            <person name="Woyke T."/>
            <person name="Ryan C.M."/>
            <person name="Banfield J.F."/>
        </authorList>
    </citation>
    <scope>NUCLEOTIDE SEQUENCE [LARGE SCALE GENOMIC DNA]</scope>
</reference>
<dbReference type="CDD" id="cd17932">
    <property type="entry name" value="DEXQc_UvrD"/>
    <property type="match status" value="1"/>
</dbReference>
<keyword evidence="4 11" id="KW-0347">Helicase</keyword>
<dbReference type="EMBL" id="PFED01000135">
    <property type="protein sequence ID" value="PJE62729.1"/>
    <property type="molecule type" value="Genomic_DNA"/>
</dbReference>
<dbReference type="PROSITE" id="PS51217">
    <property type="entry name" value="UVRD_HELICASE_CTER"/>
    <property type="match status" value="1"/>
</dbReference>
<evidence type="ECO:0000256" key="11">
    <source>
        <dbReference type="PROSITE-ProRule" id="PRU00560"/>
    </source>
</evidence>
<dbReference type="SUPFAM" id="SSF52540">
    <property type="entry name" value="P-loop containing nucleoside triphosphate hydrolases"/>
    <property type="match status" value="1"/>
</dbReference>
<dbReference type="Gene3D" id="1.10.10.160">
    <property type="match status" value="1"/>
</dbReference>
<keyword evidence="5 11" id="KW-0067">ATP-binding</keyword>
<feature type="non-terminal residue" evidence="14">
    <location>
        <position position="393"/>
    </location>
</feature>
<evidence type="ECO:0000256" key="6">
    <source>
        <dbReference type="ARBA" id="ARBA00023125"/>
    </source>
</evidence>
<dbReference type="GO" id="GO:0016787">
    <property type="term" value="F:hydrolase activity"/>
    <property type="evidence" value="ECO:0007669"/>
    <property type="project" value="UniProtKB-UniRule"/>
</dbReference>
<comment type="catalytic activity">
    <reaction evidence="8">
        <text>Couples ATP hydrolysis with the unwinding of duplex DNA by translocating in the 3'-5' direction.</text>
        <dbReference type="EC" id="5.6.2.4"/>
    </reaction>
</comment>
<sequence length="393" mass="45031">MTTDFSKKLNTSQLAAVTHTTGPSIILAGAGSGKTRVLTYKAMYLLEKSIAKASNILMLTFTNKAAKEMKHRITTYIDNDLAPQEITATTFHSFCASVLRRNKPVSVQTNNFIILDGSDQTTIMKRLLKQQSGTLKISAYSALNRISDYKNRLLTPVQAISQARDFFEERSAELYKKYQNTLEKTNAFDFDDLLTQTVWLFQQKKTTLSRYHNQYRFLLVDEYQDTNHAQYMLTKLLSSAANNITVVGDFSQSIYSWRGADFTNLEKFKNDFPLAKTFNLEQNYRSTKPILDAAYSVIEHNTSHPILKLWTNKEYGDEIGVFTLENDEEESDFVLGRIQKLIDQGCSLDDIAVLYRTNAQSRMLEELCLRSGVPYRIYGGVRFYERKEIKDVL</sequence>
<dbReference type="Gene3D" id="3.40.50.300">
    <property type="entry name" value="P-loop containing nucleotide triphosphate hydrolases"/>
    <property type="match status" value="2"/>
</dbReference>
<evidence type="ECO:0000259" key="12">
    <source>
        <dbReference type="PROSITE" id="PS51198"/>
    </source>
</evidence>
<evidence type="ECO:0000256" key="8">
    <source>
        <dbReference type="ARBA" id="ARBA00034617"/>
    </source>
</evidence>
<protein>
    <recommendedName>
        <fullName evidence="9">DNA 3'-5' helicase</fullName>
        <ecNumber evidence="9">5.6.2.4</ecNumber>
    </recommendedName>
</protein>
<dbReference type="InterPro" id="IPR014017">
    <property type="entry name" value="DNA_helicase_UvrD-like_C"/>
</dbReference>
<comment type="caution">
    <text evidence="14">The sequence shown here is derived from an EMBL/GenBank/DDBJ whole genome shotgun (WGS) entry which is preliminary data.</text>
</comment>
<feature type="domain" description="UvrD-like helicase ATP-binding" evidence="12">
    <location>
        <begin position="7"/>
        <end position="287"/>
    </location>
</feature>
<evidence type="ECO:0000256" key="7">
    <source>
        <dbReference type="ARBA" id="ARBA00023235"/>
    </source>
</evidence>
<comment type="catalytic activity">
    <reaction evidence="10">
        <text>ATP + H2O = ADP + phosphate + H(+)</text>
        <dbReference type="Rhea" id="RHEA:13065"/>
        <dbReference type="ChEBI" id="CHEBI:15377"/>
        <dbReference type="ChEBI" id="CHEBI:15378"/>
        <dbReference type="ChEBI" id="CHEBI:30616"/>
        <dbReference type="ChEBI" id="CHEBI:43474"/>
        <dbReference type="ChEBI" id="CHEBI:456216"/>
        <dbReference type="EC" id="5.6.2.4"/>
    </reaction>
</comment>
<dbReference type="AlphaFoldDB" id="A0A2M8KS65"/>
<dbReference type="InterPro" id="IPR027417">
    <property type="entry name" value="P-loop_NTPase"/>
</dbReference>
<dbReference type="GO" id="GO:0005524">
    <property type="term" value="F:ATP binding"/>
    <property type="evidence" value="ECO:0007669"/>
    <property type="project" value="UniProtKB-UniRule"/>
</dbReference>
<evidence type="ECO:0000256" key="4">
    <source>
        <dbReference type="ARBA" id="ARBA00022806"/>
    </source>
</evidence>
<name>A0A2M8KS65_9BACT</name>
<evidence type="ECO:0000256" key="10">
    <source>
        <dbReference type="ARBA" id="ARBA00048988"/>
    </source>
</evidence>
<dbReference type="PROSITE" id="PS51198">
    <property type="entry name" value="UVRD_HELICASE_ATP_BIND"/>
    <property type="match status" value="1"/>
</dbReference>
<dbReference type="Proteomes" id="UP000229554">
    <property type="component" value="Unassembled WGS sequence"/>
</dbReference>
<keyword evidence="7" id="KW-0413">Isomerase</keyword>
<evidence type="ECO:0000256" key="2">
    <source>
        <dbReference type="ARBA" id="ARBA00022741"/>
    </source>
</evidence>
<keyword evidence="2 11" id="KW-0547">Nucleotide-binding</keyword>
<dbReference type="Gene3D" id="1.10.486.10">
    <property type="entry name" value="PCRA, domain 4"/>
    <property type="match status" value="1"/>
</dbReference>
<evidence type="ECO:0000256" key="5">
    <source>
        <dbReference type="ARBA" id="ARBA00022840"/>
    </source>
</evidence>
<feature type="binding site" evidence="11">
    <location>
        <begin position="28"/>
        <end position="35"/>
    </location>
    <ligand>
        <name>ATP</name>
        <dbReference type="ChEBI" id="CHEBI:30616"/>
    </ligand>
</feature>